<dbReference type="Gene3D" id="3.90.1010.10">
    <property type="match status" value="1"/>
</dbReference>
<evidence type="ECO:0000313" key="3">
    <source>
        <dbReference type="EMBL" id="SUZ84205.1"/>
    </source>
</evidence>
<evidence type="ECO:0000259" key="2">
    <source>
        <dbReference type="Pfam" id="PF02657"/>
    </source>
</evidence>
<dbReference type="PANTHER" id="PTHR43597:SF5">
    <property type="entry name" value="SUFE-LIKE PROTEIN 2, CHLOROPLASTIC"/>
    <property type="match status" value="1"/>
</dbReference>
<feature type="domain" description="Fe-S metabolism associated" evidence="2">
    <location>
        <begin position="1"/>
        <end position="104"/>
    </location>
</feature>
<sequence>MDMAKESEGLPDSEKTDHNKIYGCTSQAWVVGDCDDNSTFIFRTESDAMIVKGLLVLLEKIFNGKPVDEILSVNSTDILNSVGLDGAITSQRTNGFSNAVEKIQGIVK</sequence>
<dbReference type="EMBL" id="UINC01001584">
    <property type="protein sequence ID" value="SUZ84205.1"/>
    <property type="molecule type" value="Genomic_DNA"/>
</dbReference>
<evidence type="ECO:0000256" key="1">
    <source>
        <dbReference type="ARBA" id="ARBA00010282"/>
    </source>
</evidence>
<reference evidence="3" key="1">
    <citation type="submission" date="2018-05" db="EMBL/GenBank/DDBJ databases">
        <authorList>
            <person name="Lanie J.A."/>
            <person name="Ng W.-L."/>
            <person name="Kazmierczak K.M."/>
            <person name="Andrzejewski T.M."/>
            <person name="Davidsen T.M."/>
            <person name="Wayne K.J."/>
            <person name="Tettelin H."/>
            <person name="Glass J.I."/>
            <person name="Rusch D."/>
            <person name="Podicherti R."/>
            <person name="Tsui H.-C.T."/>
            <person name="Winkler M.E."/>
        </authorList>
    </citation>
    <scope>NUCLEOTIDE SEQUENCE</scope>
</reference>
<dbReference type="SUPFAM" id="SSF82649">
    <property type="entry name" value="SufE/NifU"/>
    <property type="match status" value="1"/>
</dbReference>
<name>A0A381QXQ6_9ZZZZ</name>
<dbReference type="InterPro" id="IPR003808">
    <property type="entry name" value="Fe-S_metab-assoc_dom"/>
</dbReference>
<gene>
    <name evidence="3" type="ORF">METZ01_LOCUS37059</name>
</gene>
<dbReference type="Pfam" id="PF02657">
    <property type="entry name" value="SufE"/>
    <property type="match status" value="1"/>
</dbReference>
<protein>
    <recommendedName>
        <fullName evidence="2">Fe-S metabolism associated domain-containing protein</fullName>
    </recommendedName>
</protein>
<dbReference type="PANTHER" id="PTHR43597">
    <property type="entry name" value="SULFUR ACCEPTOR PROTEIN CSDE"/>
    <property type="match status" value="1"/>
</dbReference>
<dbReference type="AlphaFoldDB" id="A0A381QXQ6"/>
<organism evidence="3">
    <name type="scientific">marine metagenome</name>
    <dbReference type="NCBI Taxonomy" id="408172"/>
    <lineage>
        <taxon>unclassified sequences</taxon>
        <taxon>metagenomes</taxon>
        <taxon>ecological metagenomes</taxon>
    </lineage>
</organism>
<proteinExistence type="inferred from homology"/>
<accession>A0A381QXQ6</accession>
<comment type="similarity">
    <text evidence="1">Belongs to the SufE family.</text>
</comment>